<keyword evidence="1" id="KW-0238">DNA-binding</keyword>
<protein>
    <submittedName>
        <fullName evidence="3">Addiction module HigA family antidote</fullName>
    </submittedName>
</protein>
<evidence type="ECO:0000259" key="2">
    <source>
        <dbReference type="Pfam" id="PF01381"/>
    </source>
</evidence>
<dbReference type="Gene3D" id="1.10.260.40">
    <property type="entry name" value="lambda repressor-like DNA-binding domains"/>
    <property type="match status" value="1"/>
</dbReference>
<evidence type="ECO:0000313" key="3">
    <source>
        <dbReference type="EMBL" id="MBB5038369.1"/>
    </source>
</evidence>
<accession>A0A7W7YLQ1</accession>
<feature type="domain" description="HTH cro/C1-type" evidence="2">
    <location>
        <begin position="17"/>
        <end position="61"/>
    </location>
</feature>
<dbReference type="SUPFAM" id="SSF47413">
    <property type="entry name" value="lambda repressor-like DNA-binding domains"/>
    <property type="match status" value="1"/>
</dbReference>
<sequence length="126" mass="14500">MKTHLPIHPGEILQEEFLRPLGLSEYRLARDIVVSPRRINEIIRGQRALTADTALRLSRYFEWPAEVWLNLQAQYDRQIVEAGMQSTLALIKPYRPLVKTSATSLRLSSSTKTKMIRRVKIKEASA</sequence>
<dbReference type="InterPro" id="IPR010982">
    <property type="entry name" value="Lambda_DNA-bd_dom_sf"/>
</dbReference>
<evidence type="ECO:0000313" key="4">
    <source>
        <dbReference type="Proteomes" id="UP000534294"/>
    </source>
</evidence>
<dbReference type="Proteomes" id="UP000534294">
    <property type="component" value="Unassembled WGS sequence"/>
</dbReference>
<dbReference type="InterPro" id="IPR013430">
    <property type="entry name" value="Toxin_antidote_HigA"/>
</dbReference>
<dbReference type="EMBL" id="JACHIF010000005">
    <property type="protein sequence ID" value="MBB5038369.1"/>
    <property type="molecule type" value="Genomic_DNA"/>
</dbReference>
<dbReference type="PANTHER" id="PTHR36924:SF1">
    <property type="entry name" value="ANTITOXIN HIGA-1"/>
    <property type="match status" value="1"/>
</dbReference>
<dbReference type="InterPro" id="IPR001387">
    <property type="entry name" value="Cro/C1-type_HTH"/>
</dbReference>
<dbReference type="Pfam" id="PF01381">
    <property type="entry name" value="HTH_3"/>
    <property type="match status" value="1"/>
</dbReference>
<keyword evidence="4" id="KW-1185">Reference proteome</keyword>
<name>A0A7W7YLQ1_9BACT</name>
<dbReference type="RefSeq" id="WP_184209132.1">
    <property type="nucleotide sequence ID" value="NZ_JACHIF010000005.1"/>
</dbReference>
<proteinExistence type="predicted"/>
<gene>
    <name evidence="3" type="ORF">HNQ64_002632</name>
</gene>
<reference evidence="3 4" key="1">
    <citation type="submission" date="2020-08" db="EMBL/GenBank/DDBJ databases">
        <title>Genomic Encyclopedia of Type Strains, Phase IV (KMG-IV): sequencing the most valuable type-strain genomes for metagenomic binning, comparative biology and taxonomic classification.</title>
        <authorList>
            <person name="Goeker M."/>
        </authorList>
    </citation>
    <scope>NUCLEOTIDE SEQUENCE [LARGE SCALE GENOMIC DNA]</scope>
    <source>
        <strain evidence="3 4">DSM 12251</strain>
    </source>
</reference>
<dbReference type="NCBIfam" id="TIGR02607">
    <property type="entry name" value="antidote_HigA"/>
    <property type="match status" value="1"/>
</dbReference>
<dbReference type="GO" id="GO:0003677">
    <property type="term" value="F:DNA binding"/>
    <property type="evidence" value="ECO:0007669"/>
    <property type="project" value="UniProtKB-KW"/>
</dbReference>
<organism evidence="3 4">
    <name type="scientific">Prosthecobacter dejongeii</name>
    <dbReference type="NCBI Taxonomy" id="48465"/>
    <lineage>
        <taxon>Bacteria</taxon>
        <taxon>Pseudomonadati</taxon>
        <taxon>Verrucomicrobiota</taxon>
        <taxon>Verrucomicrobiia</taxon>
        <taxon>Verrucomicrobiales</taxon>
        <taxon>Verrucomicrobiaceae</taxon>
        <taxon>Prosthecobacter</taxon>
    </lineage>
</organism>
<dbReference type="AlphaFoldDB" id="A0A7W7YLQ1"/>
<dbReference type="PANTHER" id="PTHR36924">
    <property type="entry name" value="ANTITOXIN HIGA-1"/>
    <property type="match status" value="1"/>
</dbReference>
<dbReference type="CDD" id="cd00093">
    <property type="entry name" value="HTH_XRE"/>
    <property type="match status" value="1"/>
</dbReference>
<evidence type="ECO:0000256" key="1">
    <source>
        <dbReference type="ARBA" id="ARBA00023125"/>
    </source>
</evidence>
<comment type="caution">
    <text evidence="3">The sequence shown here is derived from an EMBL/GenBank/DDBJ whole genome shotgun (WGS) entry which is preliminary data.</text>
</comment>